<evidence type="ECO:0000313" key="1">
    <source>
        <dbReference type="EMBL" id="KAG8624476.1"/>
    </source>
</evidence>
<proteinExistence type="predicted"/>
<comment type="caution">
    <text evidence="1">The sequence shown here is derived from an EMBL/GenBank/DDBJ whole genome shotgun (WGS) entry which is preliminary data.</text>
</comment>
<name>A0A8K0KUX1_9PEZI</name>
<organism evidence="1 2">
    <name type="scientific">Elsinoe batatas</name>
    <dbReference type="NCBI Taxonomy" id="2601811"/>
    <lineage>
        <taxon>Eukaryota</taxon>
        <taxon>Fungi</taxon>
        <taxon>Dikarya</taxon>
        <taxon>Ascomycota</taxon>
        <taxon>Pezizomycotina</taxon>
        <taxon>Dothideomycetes</taxon>
        <taxon>Dothideomycetidae</taxon>
        <taxon>Myriangiales</taxon>
        <taxon>Elsinoaceae</taxon>
        <taxon>Elsinoe</taxon>
    </lineage>
</organism>
<evidence type="ECO:0000313" key="2">
    <source>
        <dbReference type="Proteomes" id="UP000809789"/>
    </source>
</evidence>
<accession>A0A8K0KUX1</accession>
<dbReference type="Proteomes" id="UP000809789">
    <property type="component" value="Unassembled WGS sequence"/>
</dbReference>
<dbReference type="EMBL" id="JAESVG020000009">
    <property type="protein sequence ID" value="KAG8624476.1"/>
    <property type="molecule type" value="Genomic_DNA"/>
</dbReference>
<sequence>MLHEFLHLRADLEHEFCAVVIADARGQVKLDGSLYDGKEGRANTRSYGYQRSYVLAHYVQQFPDGGFDVELGEGPWTNDDCYVSFVLAVQWDGYEARRVIRY</sequence>
<dbReference type="AlphaFoldDB" id="A0A8K0KUX1"/>
<protein>
    <submittedName>
        <fullName evidence="1">Uncharacterized protein</fullName>
    </submittedName>
</protein>
<reference evidence="1" key="1">
    <citation type="submission" date="2021-07" db="EMBL/GenBank/DDBJ databases">
        <title>Elsinoe batatas strain:CRI-CJ2 Genome sequencing and assembly.</title>
        <authorList>
            <person name="Huang L."/>
        </authorList>
    </citation>
    <scope>NUCLEOTIDE SEQUENCE</scope>
    <source>
        <strain evidence="1">CRI-CJ2</strain>
    </source>
</reference>
<keyword evidence="2" id="KW-1185">Reference proteome</keyword>
<gene>
    <name evidence="1" type="ORF">KVT40_007543</name>
</gene>